<evidence type="ECO:0000313" key="3">
    <source>
        <dbReference type="EMBL" id="OAF07604.1"/>
    </source>
</evidence>
<dbReference type="EMBL" id="LSEF01000111">
    <property type="protein sequence ID" value="OAF07554.1"/>
    <property type="molecule type" value="Genomic_DNA"/>
</dbReference>
<dbReference type="InterPro" id="IPR047951">
    <property type="entry name" value="Transpos_ISL3"/>
</dbReference>
<accession>A0A176YN39</accession>
<dbReference type="EMBL" id="LSEF01000110">
    <property type="protein sequence ID" value="OAF07604.1"/>
    <property type="molecule type" value="Genomic_DNA"/>
</dbReference>
<feature type="domain" description="HTH IS21-type" evidence="1">
    <location>
        <begin position="164"/>
        <end position="226"/>
    </location>
</feature>
<dbReference type="Pfam" id="PF01610">
    <property type="entry name" value="DDE_Tnp_ISL3"/>
    <property type="match status" value="2"/>
</dbReference>
<evidence type="ECO:0000313" key="4">
    <source>
        <dbReference type="EMBL" id="OAF10374.1"/>
    </source>
</evidence>
<comment type="caution">
    <text evidence="2">The sequence shown here is derived from an EMBL/GenBank/DDBJ whole genome shotgun (WGS) entry which is preliminary data.</text>
</comment>
<evidence type="ECO:0000313" key="6">
    <source>
        <dbReference type="Proteomes" id="UP000077173"/>
    </source>
</evidence>
<dbReference type="PANTHER" id="PTHR33498:SF1">
    <property type="entry name" value="TRANSPOSASE FOR INSERTION SEQUENCE ELEMENT IS1557"/>
    <property type="match status" value="1"/>
</dbReference>
<dbReference type="InterPro" id="IPR017894">
    <property type="entry name" value="HTH_IS21_transposase_type"/>
</dbReference>
<dbReference type="AlphaFoldDB" id="A0A176YN39"/>
<dbReference type="PROSITE" id="PS50531">
    <property type="entry name" value="HTH_IS21"/>
    <property type="match status" value="1"/>
</dbReference>
<dbReference type="EMBL" id="LSEF01000078">
    <property type="protein sequence ID" value="OAF13160.1"/>
    <property type="molecule type" value="Genomic_DNA"/>
</dbReference>
<evidence type="ECO:0000313" key="2">
    <source>
        <dbReference type="EMBL" id="OAF07554.1"/>
    </source>
</evidence>
<proteinExistence type="predicted"/>
<dbReference type="InterPro" id="IPR009057">
    <property type="entry name" value="Homeodomain-like_sf"/>
</dbReference>
<reference evidence="2 6" key="1">
    <citation type="submission" date="2016-02" db="EMBL/GenBank/DDBJ databases">
        <title>Draft genome sequence of the strain BR 10247T Bradyrhizobium neotropicale isolated from nodules of Centrolobium paraense.</title>
        <authorList>
            <person name="Simoes-Araujo J.L."/>
            <person name="Barauna A.C."/>
            <person name="Silva K."/>
            <person name="Zilli J.E."/>
        </authorList>
    </citation>
    <scope>NUCLEOTIDE SEQUENCE [LARGE SCALE GENOMIC DNA]</scope>
    <source>
        <strain evidence="2 6">BR 10247</strain>
    </source>
</reference>
<name>A0A176YN39_9BRAD</name>
<keyword evidence="6" id="KW-1185">Reference proteome</keyword>
<evidence type="ECO:0000259" key="1">
    <source>
        <dbReference type="PROSITE" id="PS50531"/>
    </source>
</evidence>
<dbReference type="NCBIfam" id="NF033550">
    <property type="entry name" value="transpos_ISL3"/>
    <property type="match status" value="1"/>
</dbReference>
<dbReference type="InterPro" id="IPR002560">
    <property type="entry name" value="Transposase_DDE"/>
</dbReference>
<dbReference type="PANTHER" id="PTHR33498">
    <property type="entry name" value="TRANSPOSASE FOR INSERTION SEQUENCE ELEMENT IS1557"/>
    <property type="match status" value="1"/>
</dbReference>
<sequence>MPTSGDTLLRMIRAAEFKPLEPPRVIGIDDWAWRKGQRYGTIICDLERNRVIDLLPNRNANAVASWLGRHPGIEVIARDRAGIYSEGARRGAPEATQVADRFHLLQNLGEALHLAVCRHRKAIGIAGKATIADMVEDQTKLEPPIEPSTKLDQLRRARRNHRRSLYAEILDLRADGLSPRGIAPRIGMSVRTVERWLAAGGEPEHRRPPARSVLVDPFRDYLEKRWEEGERRALELWTEIKRRGFEGSKTTIYRWTAARQQGSPTSAPNVRWRPPSRRNCARLLSKESRSLDQQTERFLHHLHQVAPELSNAGELARRLAALIRGHDDTNLEQWIEDASSSELASLAEGIGRDIAAVRAAITQPWSTSPVEGQINRLKTIKRQMYGRSGYALLRNRLLATA</sequence>
<dbReference type="Pfam" id="PF13384">
    <property type="entry name" value="HTH_23"/>
    <property type="match status" value="1"/>
</dbReference>
<dbReference type="EMBL" id="LSEF01000094">
    <property type="protein sequence ID" value="OAF10374.1"/>
    <property type="molecule type" value="Genomic_DNA"/>
</dbReference>
<organism evidence="2 6">
    <name type="scientific">Bradyrhizobium neotropicale</name>
    <dbReference type="NCBI Taxonomy" id="1497615"/>
    <lineage>
        <taxon>Bacteria</taxon>
        <taxon>Pseudomonadati</taxon>
        <taxon>Pseudomonadota</taxon>
        <taxon>Alphaproteobacteria</taxon>
        <taxon>Hyphomicrobiales</taxon>
        <taxon>Nitrobacteraceae</taxon>
        <taxon>Bradyrhizobium</taxon>
    </lineage>
</organism>
<gene>
    <name evidence="5" type="ORF">AXW67_18940</name>
    <name evidence="4" type="ORF">AXW67_25895</name>
    <name evidence="3" type="ORF">AXW67_29595</name>
    <name evidence="2" type="ORF">AXW67_29735</name>
</gene>
<dbReference type="SUPFAM" id="SSF46689">
    <property type="entry name" value="Homeodomain-like"/>
    <property type="match status" value="1"/>
</dbReference>
<evidence type="ECO:0000313" key="5">
    <source>
        <dbReference type="EMBL" id="OAF13160.1"/>
    </source>
</evidence>
<dbReference type="Proteomes" id="UP000077173">
    <property type="component" value="Unassembled WGS sequence"/>
</dbReference>
<protein>
    <submittedName>
        <fullName evidence="2">Transposase</fullName>
    </submittedName>
</protein>